<dbReference type="SUPFAM" id="SSF48452">
    <property type="entry name" value="TPR-like"/>
    <property type="match status" value="1"/>
</dbReference>
<dbReference type="Gene3D" id="1.25.40.10">
    <property type="entry name" value="Tetratricopeptide repeat domain"/>
    <property type="match status" value="1"/>
</dbReference>
<protein>
    <submittedName>
        <fullName evidence="1">Uncharacterized protein</fullName>
    </submittedName>
</protein>
<dbReference type="AlphaFoldDB" id="A0A382FWA0"/>
<gene>
    <name evidence="1" type="ORF">METZ01_LOCUS219397</name>
</gene>
<organism evidence="1">
    <name type="scientific">marine metagenome</name>
    <dbReference type="NCBI Taxonomy" id="408172"/>
    <lineage>
        <taxon>unclassified sequences</taxon>
        <taxon>metagenomes</taxon>
        <taxon>ecological metagenomes</taxon>
    </lineage>
</organism>
<evidence type="ECO:0000313" key="1">
    <source>
        <dbReference type="EMBL" id="SVB66543.1"/>
    </source>
</evidence>
<name>A0A382FWA0_9ZZZZ</name>
<reference evidence="1" key="1">
    <citation type="submission" date="2018-05" db="EMBL/GenBank/DDBJ databases">
        <authorList>
            <person name="Lanie J.A."/>
            <person name="Ng W.-L."/>
            <person name="Kazmierczak K.M."/>
            <person name="Andrzejewski T.M."/>
            <person name="Davidsen T.M."/>
            <person name="Wayne K.J."/>
            <person name="Tettelin H."/>
            <person name="Glass J.I."/>
            <person name="Rusch D."/>
            <person name="Podicherti R."/>
            <person name="Tsui H.-C.T."/>
            <person name="Winkler M.E."/>
        </authorList>
    </citation>
    <scope>NUCLEOTIDE SEQUENCE</scope>
</reference>
<proteinExistence type="predicted"/>
<sequence>MSGNAKFRWFLLAPILVALFVVTSSIPWAEHYALRTENKNAKFILADKAMRLALVDTLYYRYDKWFSTFGVEIERLKHSPKNLVNKSELMKFHFAFAGLTGELTHTLAFTSKFSIPEIKEDFIFHSKRVKELAYEILDQEGANLKQKAEAYLYLGASEGYIGVFEYGEGNLITALINGLQADNHFEKALELDSQRVDAYFGLGVYRYANSRLGGLGNFIMQGGNDLREVGLNHLERALQMNTRAKPLAMKTLAWFYISEQINPDNAEVQLNHPLHPSQSRMRSIELIDEMEEHYFEKSPHSDFVGNKEVALMKAIQFVIDKNYAKARREFLKVKNIIIYLVDRGLKINPQLTDSVQAGIEFCELMLLSEVSSGNAERDATCSKIDEKVSFLHSGGSMIEHDSRKIRSELHGVFAGALDTLFRKMNC</sequence>
<dbReference type="EMBL" id="UINC01051874">
    <property type="protein sequence ID" value="SVB66543.1"/>
    <property type="molecule type" value="Genomic_DNA"/>
</dbReference>
<dbReference type="InterPro" id="IPR011990">
    <property type="entry name" value="TPR-like_helical_dom_sf"/>
</dbReference>
<accession>A0A382FWA0</accession>